<dbReference type="UniPathway" id="UPA00930"/>
<comment type="function">
    <text evidence="9">Catalyzes the activation of phenylacetic acid (PA) to phenylacetyl-CoA (PA-CoA).</text>
</comment>
<dbReference type="InterPro" id="IPR042099">
    <property type="entry name" value="ANL_N_sf"/>
</dbReference>
<dbReference type="InterPro" id="IPR011880">
    <property type="entry name" value="PA_CoA_ligase"/>
</dbReference>
<dbReference type="Pfam" id="PF14535">
    <property type="entry name" value="AMP-binding_C_2"/>
    <property type="match status" value="1"/>
</dbReference>
<dbReference type="EMBL" id="CP001824">
    <property type="protein sequence ID" value="ACZ39988.1"/>
    <property type="molecule type" value="Genomic_DNA"/>
</dbReference>
<sequence length="447" mass="49825">MPMFQPEIETLPRDRLRALQDERLRAIVAYVYDRVPFYRESFDEAGIRPANIRSVDDLTRLPFTRKEHLRDHYPFGLLAVPRERLARVHASSGTTGKPTVVSYTKHDLDVFAEVNARSLAAAGGEPGMVLHNAYGYGLFTGGLGLHFGGERLGMVVVPVSGGVTERQVTLIRDFQPDMIASTPSYAQTLAGEFEKRGIDPEEISLRFAILGAEPWTDTIREHVERGLGLTAVNIYGLSEVIGPGVSQECTEERAGSHIWEDHFLAEVVDPETGEPLPDGTVGELVFTTLTKEAMPVIRYRTGDLTYLTHEPCSCGRTHVRMGPIRGRTDDMLVIRGLNLYPTQIEEILQGIPDVVPHYQLVVTRDGALDEVEVKVEVTEALFREVGQDVLSSEVLEADQRLRTLRESIQRKIRNTIGLRLNVTLMAPGTVPRSEGGKLRRVLDLRQL</sequence>
<dbReference type="AlphaFoldDB" id="D1C845"/>
<dbReference type="Pfam" id="PF00501">
    <property type="entry name" value="AMP-binding"/>
    <property type="match status" value="1"/>
</dbReference>
<dbReference type="GO" id="GO:0047475">
    <property type="term" value="F:phenylacetate-CoA ligase activity"/>
    <property type="evidence" value="ECO:0007669"/>
    <property type="project" value="UniProtKB-EC"/>
</dbReference>
<dbReference type="Gene3D" id="3.40.50.12780">
    <property type="entry name" value="N-terminal domain of ligase-like"/>
    <property type="match status" value="1"/>
</dbReference>
<keyword evidence="3 9" id="KW-0547">Nucleotide-binding</keyword>
<dbReference type="GO" id="GO:0000166">
    <property type="term" value="F:nucleotide binding"/>
    <property type="evidence" value="ECO:0007669"/>
    <property type="project" value="UniProtKB-KW"/>
</dbReference>
<dbReference type="STRING" id="479434.Sthe_2573"/>
<evidence type="ECO:0000313" key="13">
    <source>
        <dbReference type="Proteomes" id="UP000002027"/>
    </source>
</evidence>
<dbReference type="eggNOG" id="COG1541">
    <property type="taxonomic scope" value="Bacteria"/>
</dbReference>
<feature type="domain" description="AMP-dependent ligase C-terminal" evidence="11">
    <location>
        <begin position="336"/>
        <end position="445"/>
    </location>
</feature>
<dbReference type="HOGENOM" id="CLU_035301_1_1_0"/>
<protein>
    <recommendedName>
        <fullName evidence="7 9">Phenylacetate-coenzyme A ligase</fullName>
        <ecNumber evidence="6 9">6.2.1.30</ecNumber>
    </recommendedName>
    <alternativeName>
        <fullName evidence="8 9">Phenylacetyl-CoA ligase</fullName>
    </alternativeName>
</protein>
<evidence type="ECO:0000256" key="9">
    <source>
        <dbReference type="PIRNR" id="PIRNR006444"/>
    </source>
</evidence>
<dbReference type="InParanoid" id="D1C845"/>
<dbReference type="Proteomes" id="UP000002027">
    <property type="component" value="Chromosome 2"/>
</dbReference>
<dbReference type="SUPFAM" id="SSF56801">
    <property type="entry name" value="Acetyl-CoA synthetase-like"/>
    <property type="match status" value="1"/>
</dbReference>
<dbReference type="InterPro" id="IPR000873">
    <property type="entry name" value="AMP-dep_synth/lig_dom"/>
</dbReference>
<dbReference type="InterPro" id="IPR028154">
    <property type="entry name" value="AMP-dep_Lig_C"/>
</dbReference>
<comment type="subunit">
    <text evidence="1">Monomer.</text>
</comment>
<dbReference type="PANTHER" id="PTHR43439">
    <property type="entry name" value="PHENYLACETATE-COENZYME A LIGASE"/>
    <property type="match status" value="1"/>
</dbReference>
<dbReference type="CDD" id="cd05913">
    <property type="entry name" value="PaaK"/>
    <property type="match status" value="1"/>
</dbReference>
<evidence type="ECO:0000313" key="12">
    <source>
        <dbReference type="EMBL" id="ACZ39988.1"/>
    </source>
</evidence>
<comment type="pathway">
    <text evidence="4 9">Aromatic compound metabolism; phenylacetate degradation.</text>
</comment>
<dbReference type="KEGG" id="sti:Sthe_2573"/>
<evidence type="ECO:0000256" key="7">
    <source>
        <dbReference type="ARBA" id="ARBA00068695"/>
    </source>
</evidence>
<evidence type="ECO:0000256" key="1">
    <source>
        <dbReference type="ARBA" id="ARBA00011245"/>
    </source>
</evidence>
<evidence type="ECO:0000256" key="8">
    <source>
        <dbReference type="ARBA" id="ARBA00075111"/>
    </source>
</evidence>
<feature type="domain" description="AMP-dependent synthetase/ligase" evidence="10">
    <location>
        <begin position="80"/>
        <end position="286"/>
    </location>
</feature>
<dbReference type="PIRSF" id="PIRSF006444">
    <property type="entry name" value="PaaK"/>
    <property type="match status" value="1"/>
</dbReference>
<evidence type="ECO:0000259" key="11">
    <source>
        <dbReference type="Pfam" id="PF14535"/>
    </source>
</evidence>
<dbReference type="InterPro" id="IPR051414">
    <property type="entry name" value="Adenylate-forming_Reductase"/>
</dbReference>
<evidence type="ECO:0000256" key="4">
    <source>
        <dbReference type="ARBA" id="ARBA00060591"/>
    </source>
</evidence>
<evidence type="ECO:0000256" key="5">
    <source>
        <dbReference type="ARBA" id="ARBA00061566"/>
    </source>
</evidence>
<evidence type="ECO:0000256" key="6">
    <source>
        <dbReference type="ARBA" id="ARBA00066629"/>
    </source>
</evidence>
<dbReference type="FunFam" id="3.40.50.12780:FF:000016">
    <property type="entry name" value="Phenylacetate-coenzyme A ligase"/>
    <property type="match status" value="1"/>
</dbReference>
<accession>D1C845</accession>
<dbReference type="PANTHER" id="PTHR43439:SF1">
    <property type="entry name" value="PHENYLACETATE-COENZYME A LIGASE"/>
    <property type="match status" value="1"/>
</dbReference>
<evidence type="ECO:0000256" key="3">
    <source>
        <dbReference type="ARBA" id="ARBA00022741"/>
    </source>
</evidence>
<gene>
    <name evidence="12" type="ordered locus">Sthe_2573</name>
</gene>
<dbReference type="EC" id="6.2.1.30" evidence="6 9"/>
<reference evidence="12 13" key="2">
    <citation type="journal article" date="2010" name="Stand. Genomic Sci.">
        <title>Complete genome sequence of Desulfohalobium retbaense type strain (HR(100)).</title>
        <authorList>
            <person name="Spring S."/>
            <person name="Nolan M."/>
            <person name="Lapidus A."/>
            <person name="Glavina Del Rio T."/>
            <person name="Copeland A."/>
            <person name="Tice H."/>
            <person name="Cheng J.F."/>
            <person name="Lucas S."/>
            <person name="Land M."/>
            <person name="Chen F."/>
            <person name="Bruce D."/>
            <person name="Goodwin L."/>
            <person name="Pitluck S."/>
            <person name="Ivanova N."/>
            <person name="Mavromatis K."/>
            <person name="Mikhailova N."/>
            <person name="Pati A."/>
            <person name="Chen A."/>
            <person name="Palaniappan K."/>
            <person name="Hauser L."/>
            <person name="Chang Y.J."/>
            <person name="Jeffries C.D."/>
            <person name="Munk C."/>
            <person name="Kiss H."/>
            <person name="Chain P."/>
            <person name="Han C."/>
            <person name="Brettin T."/>
            <person name="Detter J.C."/>
            <person name="Schuler E."/>
            <person name="Goker M."/>
            <person name="Rohde M."/>
            <person name="Bristow J."/>
            <person name="Eisen J.A."/>
            <person name="Markowitz V."/>
            <person name="Hugenholtz P."/>
            <person name="Kyrpides N.C."/>
            <person name="Klenk H.P."/>
        </authorList>
    </citation>
    <scope>NUCLEOTIDE SEQUENCE [LARGE SCALE GENOMIC DNA]</scope>
    <source>
        <strain evidence="13">ATCC 49802 / DSM 20745 / S 6022</strain>
    </source>
</reference>
<organism evidence="12 13">
    <name type="scientific">Sphaerobacter thermophilus (strain ATCC 49802 / DSM 20745 / KCCM 41009 / NCIMB 13125 / S 6022)</name>
    <dbReference type="NCBI Taxonomy" id="479434"/>
    <lineage>
        <taxon>Bacteria</taxon>
        <taxon>Pseudomonadati</taxon>
        <taxon>Thermomicrobiota</taxon>
        <taxon>Thermomicrobia</taxon>
        <taxon>Sphaerobacterales</taxon>
        <taxon>Sphaerobacterineae</taxon>
        <taxon>Sphaerobacteraceae</taxon>
        <taxon>Sphaerobacter</taxon>
    </lineage>
</organism>
<evidence type="ECO:0000256" key="2">
    <source>
        <dbReference type="ARBA" id="ARBA00022598"/>
    </source>
</evidence>
<dbReference type="InterPro" id="IPR045851">
    <property type="entry name" value="AMP-bd_C_sf"/>
</dbReference>
<proteinExistence type="inferred from homology"/>
<comment type="similarity">
    <text evidence="5 9">Belongs to the phenylacetyl-CoA ligase family.</text>
</comment>
<keyword evidence="13" id="KW-1185">Reference proteome</keyword>
<dbReference type="Gene3D" id="3.30.300.30">
    <property type="match status" value="1"/>
</dbReference>
<name>D1C845_SPHTD</name>
<dbReference type="GO" id="GO:0010124">
    <property type="term" value="P:phenylacetate catabolic process"/>
    <property type="evidence" value="ECO:0007669"/>
    <property type="project" value="UniProtKB-UniRule"/>
</dbReference>
<comment type="catalytic activity">
    <reaction evidence="9">
        <text>2-phenylacetate + ATP + CoA = phenylacetyl-CoA + AMP + diphosphate</text>
        <dbReference type="Rhea" id="RHEA:20956"/>
        <dbReference type="ChEBI" id="CHEBI:18401"/>
        <dbReference type="ChEBI" id="CHEBI:30616"/>
        <dbReference type="ChEBI" id="CHEBI:33019"/>
        <dbReference type="ChEBI" id="CHEBI:57287"/>
        <dbReference type="ChEBI" id="CHEBI:57390"/>
        <dbReference type="ChEBI" id="CHEBI:456215"/>
        <dbReference type="EC" id="6.2.1.30"/>
    </reaction>
</comment>
<evidence type="ECO:0000259" key="10">
    <source>
        <dbReference type="Pfam" id="PF00501"/>
    </source>
</evidence>
<reference evidence="13" key="1">
    <citation type="submission" date="2009-11" db="EMBL/GenBank/DDBJ databases">
        <title>The complete chromosome 2 of Sphaerobacter thermophilus DSM 20745.</title>
        <authorList>
            <person name="Lucas S."/>
            <person name="Copeland A."/>
            <person name="Lapidus A."/>
            <person name="Glavina del Rio T."/>
            <person name="Dalin E."/>
            <person name="Tice H."/>
            <person name="Bruce D."/>
            <person name="Goodwin L."/>
            <person name="Pitluck S."/>
            <person name="Kyrpides N."/>
            <person name="Mavromatis K."/>
            <person name="Ivanova N."/>
            <person name="Mikhailova N."/>
            <person name="LaButti K.M."/>
            <person name="Clum A."/>
            <person name="Sun H.I."/>
            <person name="Brettin T."/>
            <person name="Detter J.C."/>
            <person name="Han C."/>
            <person name="Larimer F."/>
            <person name="Land M."/>
            <person name="Hauser L."/>
            <person name="Markowitz V."/>
            <person name="Cheng J.F."/>
            <person name="Hugenholtz P."/>
            <person name="Woyke T."/>
            <person name="Wu D."/>
            <person name="Steenblock K."/>
            <person name="Schneider S."/>
            <person name="Pukall R."/>
            <person name="Goeker M."/>
            <person name="Klenk H.P."/>
            <person name="Eisen J.A."/>
        </authorList>
    </citation>
    <scope>NUCLEOTIDE SEQUENCE [LARGE SCALE GENOMIC DNA]</scope>
    <source>
        <strain evidence="13">ATCC 49802 / DSM 20745 / S 6022</strain>
    </source>
</reference>
<keyword evidence="2 9" id="KW-0436">Ligase</keyword>